<proteinExistence type="predicted"/>
<dbReference type="GO" id="GO:0008253">
    <property type="term" value="F:5'-nucleotidase activity"/>
    <property type="evidence" value="ECO:0007669"/>
    <property type="project" value="InterPro"/>
</dbReference>
<name>A0A2N6SH08_9BACL</name>
<dbReference type="NCBIfam" id="TIGR01549">
    <property type="entry name" value="HAD-SF-IA-v1"/>
    <property type="match status" value="1"/>
</dbReference>
<evidence type="ECO:0000313" key="1">
    <source>
        <dbReference type="EMBL" id="PMC53221.1"/>
    </source>
</evidence>
<protein>
    <submittedName>
        <fullName evidence="1">Noncanonical pyrimidine nucleotidase, YjjG family</fullName>
    </submittedName>
</protein>
<dbReference type="Gene3D" id="1.10.150.240">
    <property type="entry name" value="Putative phosphatase, domain 2"/>
    <property type="match status" value="1"/>
</dbReference>
<dbReference type="RefSeq" id="WP_102189365.1">
    <property type="nucleotide sequence ID" value="NZ_PNGT01000001.1"/>
</dbReference>
<organism evidence="1 2">
    <name type="scientific">Gemella sanguinis</name>
    <dbReference type="NCBI Taxonomy" id="84135"/>
    <lineage>
        <taxon>Bacteria</taxon>
        <taxon>Bacillati</taxon>
        <taxon>Bacillota</taxon>
        <taxon>Bacilli</taxon>
        <taxon>Bacillales</taxon>
        <taxon>Gemellaceae</taxon>
        <taxon>Gemella</taxon>
    </lineage>
</organism>
<dbReference type="InterPro" id="IPR041492">
    <property type="entry name" value="HAD_2"/>
</dbReference>
<dbReference type="SFLD" id="SFLDS00003">
    <property type="entry name" value="Haloacid_Dehalogenase"/>
    <property type="match status" value="1"/>
</dbReference>
<gene>
    <name evidence="1" type="ORF">CJ218_01380</name>
</gene>
<dbReference type="SUPFAM" id="SSF56784">
    <property type="entry name" value="HAD-like"/>
    <property type="match status" value="1"/>
</dbReference>
<dbReference type="PRINTS" id="PR00413">
    <property type="entry name" value="HADHALOGNASE"/>
</dbReference>
<dbReference type="SFLD" id="SFLDG01135">
    <property type="entry name" value="C1.5.6:_HAD__Beta-PGM__Phospha"/>
    <property type="match status" value="1"/>
</dbReference>
<dbReference type="EMBL" id="PNGT01000001">
    <property type="protein sequence ID" value="PMC53221.1"/>
    <property type="molecule type" value="Genomic_DNA"/>
</dbReference>
<dbReference type="PANTHER" id="PTHR47478:SF1">
    <property type="entry name" value="PYRIMIDINE 5'-NUCLEOTIDASE YJJG"/>
    <property type="match status" value="1"/>
</dbReference>
<dbReference type="Pfam" id="PF13419">
    <property type="entry name" value="HAD_2"/>
    <property type="match status" value="1"/>
</dbReference>
<accession>A0A2N6SH08</accession>
<sequence length="226" mass="26247">MILEKYKYILFDLDDTLLDFEKAEHIAFNKLLEDCDIQFNEELFNKYKEINIGLWRRFELGEMSNKEVTKLRFEQFFNLLGKKVDGREYDVSFRSYLAMGNQLFDGVIELLEKLSKTHILCIASNGVGVTQHTRLKNNDLNKYFKHIFISEEVGYQKPDVEFFNAIFEKLGNINKKEIIIVGDNLMSDILGGINSGIDTCWINPKGLPIDNNIKPTYVVKKVTDLV</sequence>
<dbReference type="STRING" id="84135.GCA_001052115_00076"/>
<dbReference type="PANTHER" id="PTHR47478">
    <property type="match status" value="1"/>
</dbReference>
<comment type="caution">
    <text evidence="1">The sequence shown here is derived from an EMBL/GenBank/DDBJ whole genome shotgun (WGS) entry which is preliminary data.</text>
</comment>
<dbReference type="InterPro" id="IPR036412">
    <property type="entry name" value="HAD-like_sf"/>
</dbReference>
<dbReference type="InterPro" id="IPR052550">
    <property type="entry name" value="Pyrimidine_5'-ntase_YjjG"/>
</dbReference>
<dbReference type="InterPro" id="IPR023214">
    <property type="entry name" value="HAD_sf"/>
</dbReference>
<dbReference type="InterPro" id="IPR023198">
    <property type="entry name" value="PGP-like_dom2"/>
</dbReference>
<dbReference type="NCBIfam" id="TIGR02254">
    <property type="entry name" value="YjjG_YfnB"/>
    <property type="match status" value="1"/>
</dbReference>
<dbReference type="OrthoDB" id="9802350at2"/>
<evidence type="ECO:0000313" key="2">
    <source>
        <dbReference type="Proteomes" id="UP000235670"/>
    </source>
</evidence>
<dbReference type="InterPro" id="IPR006439">
    <property type="entry name" value="HAD-SF_hydro_IA"/>
</dbReference>
<dbReference type="AlphaFoldDB" id="A0A2N6SH08"/>
<dbReference type="SFLD" id="SFLDG01129">
    <property type="entry name" value="C1.5:_HAD__Beta-PGM__Phosphata"/>
    <property type="match status" value="1"/>
</dbReference>
<dbReference type="Gene3D" id="3.40.50.1000">
    <property type="entry name" value="HAD superfamily/HAD-like"/>
    <property type="match status" value="1"/>
</dbReference>
<dbReference type="Proteomes" id="UP000235670">
    <property type="component" value="Unassembled WGS sequence"/>
</dbReference>
<dbReference type="InterPro" id="IPR011951">
    <property type="entry name" value="HAD-SF_hydro_IA_YjjG/PynA"/>
</dbReference>
<reference evidence="1 2" key="1">
    <citation type="submission" date="2017-09" db="EMBL/GenBank/DDBJ databases">
        <title>Bacterial strain isolated from the female urinary microbiota.</title>
        <authorList>
            <person name="Thomas-White K."/>
            <person name="Kumar N."/>
            <person name="Forster S."/>
            <person name="Putonti C."/>
            <person name="Lawley T."/>
            <person name="Wolfe A.J."/>
        </authorList>
    </citation>
    <scope>NUCLEOTIDE SEQUENCE [LARGE SCALE GENOMIC DNA]</scope>
    <source>
        <strain evidence="1 2">UMB0186</strain>
    </source>
</reference>